<dbReference type="NCBIfam" id="TIGR03891">
    <property type="entry name" value="thiopep_ocin"/>
    <property type="match status" value="1"/>
</dbReference>
<dbReference type="InterPro" id="IPR023809">
    <property type="entry name" value="Thiopep_bacteriocin_synth_dom"/>
</dbReference>
<sequence length="269" mass="29393">MWLQVNVSLTARDGSWRPAERALMRRIDRAEPLLRAAGTDSLWFVRKPPGLRLRLGGPLGPRLKPVLEDILVGARDDGDVAEWFYSAYEPETYDLGGPGATAAAHRYFDADTRLYLARERLLVIGEVALSPATQCLAVLADLFARCTGDHGEAWDVWCNLERLYADIEAPALTLAPVSLAGLRRRAGTAEAHLLSAHEAANIAYAGELDGLWRRGELLWGRRAILPAIAAFVWNRHAVPAATIAACVRAMVVAHNPKRGLVGLAPDPVR</sequence>
<dbReference type="Pfam" id="PF14028">
    <property type="entry name" value="Lant_dehydr_C"/>
    <property type="match status" value="1"/>
</dbReference>
<proteinExistence type="predicted"/>
<evidence type="ECO:0000313" key="3">
    <source>
        <dbReference type="Proteomes" id="UP001217838"/>
    </source>
</evidence>
<dbReference type="RefSeq" id="WP_272000139.1">
    <property type="nucleotide sequence ID" value="NZ_JAQNDN010000010.1"/>
</dbReference>
<keyword evidence="3" id="KW-1185">Reference proteome</keyword>
<evidence type="ECO:0000313" key="2">
    <source>
        <dbReference type="EMBL" id="MDC0669731.1"/>
    </source>
</evidence>
<reference evidence="2 3" key="1">
    <citation type="submission" date="2022-11" db="EMBL/GenBank/DDBJ databases">
        <title>Minimal conservation of predation-associated metabolite biosynthetic gene clusters underscores biosynthetic potential of Myxococcota including descriptions for ten novel species: Archangium lansinium sp. nov., Myxococcus landrumus sp. nov., Nannocystis bai.</title>
        <authorList>
            <person name="Ahearne A."/>
            <person name="Stevens C."/>
            <person name="Dowd S."/>
        </authorList>
    </citation>
    <scope>NUCLEOTIDE SEQUENCE [LARGE SCALE GENOMIC DNA]</scope>
    <source>
        <strain evidence="2 3">NCELM</strain>
    </source>
</reference>
<gene>
    <name evidence="2" type="ORF">POL58_18400</name>
</gene>
<comment type="caution">
    <text evidence="2">The sequence shown here is derived from an EMBL/GenBank/DDBJ whole genome shotgun (WGS) entry which is preliminary data.</text>
</comment>
<dbReference type="Proteomes" id="UP001217838">
    <property type="component" value="Unassembled WGS sequence"/>
</dbReference>
<dbReference type="EMBL" id="JAQNDN010000010">
    <property type="protein sequence ID" value="MDC0669731.1"/>
    <property type="molecule type" value="Genomic_DNA"/>
</dbReference>
<evidence type="ECO:0000259" key="1">
    <source>
        <dbReference type="Pfam" id="PF14028"/>
    </source>
</evidence>
<protein>
    <submittedName>
        <fullName evidence="2">Thiopeptide-type bacteriocin biosynthesis protein</fullName>
    </submittedName>
</protein>
<feature type="domain" description="Thiopeptide-type bacteriocin biosynthesis" evidence="1">
    <location>
        <begin position="20"/>
        <end position="149"/>
    </location>
</feature>
<accession>A0ABT5B6J9</accession>
<organism evidence="2 3">
    <name type="scientific">Nannocystis radixulma</name>
    <dbReference type="NCBI Taxonomy" id="2995305"/>
    <lineage>
        <taxon>Bacteria</taxon>
        <taxon>Pseudomonadati</taxon>
        <taxon>Myxococcota</taxon>
        <taxon>Polyangia</taxon>
        <taxon>Nannocystales</taxon>
        <taxon>Nannocystaceae</taxon>
        <taxon>Nannocystis</taxon>
    </lineage>
</organism>
<name>A0ABT5B6J9_9BACT</name>